<evidence type="ECO:0000256" key="1">
    <source>
        <dbReference type="ARBA" id="ARBA00023267"/>
    </source>
</evidence>
<dbReference type="InterPro" id="IPR050709">
    <property type="entry name" value="Biotin_Carboxyl_Carrier/Decarb"/>
</dbReference>
<dbReference type="CDD" id="cd06850">
    <property type="entry name" value="biotinyl_domain"/>
    <property type="match status" value="1"/>
</dbReference>
<gene>
    <name evidence="3" type="ORF">O166_04440</name>
</gene>
<evidence type="ECO:0000259" key="2">
    <source>
        <dbReference type="PROSITE" id="PS50968"/>
    </source>
</evidence>
<dbReference type="Pfam" id="PF00364">
    <property type="entry name" value="Biotin_lipoyl"/>
    <property type="match status" value="1"/>
</dbReference>
<feature type="domain" description="Lipoyl-binding" evidence="2">
    <location>
        <begin position="114"/>
        <end position="191"/>
    </location>
</feature>
<reference evidence="3 4" key="1">
    <citation type="journal article" date="2013" name="Genome Announc.">
        <title>Genome Sequence of the Pigment-Producing Bacterium Pseudogulbenkiania ferrooxidans, Isolated from Loktak Lake.</title>
        <authorList>
            <person name="Puranik S."/>
            <person name="Talkal R."/>
            <person name="Qureshi A."/>
            <person name="Khardenavis A."/>
            <person name="Kapley A."/>
            <person name="Purohit H.J."/>
        </authorList>
    </citation>
    <scope>NUCLEOTIDE SEQUENCE [LARGE SCALE GENOMIC DNA]</scope>
    <source>
        <strain evidence="3 4">EGD-HP2</strain>
    </source>
</reference>
<dbReference type="PROSITE" id="PS00188">
    <property type="entry name" value="BIOTIN"/>
    <property type="match status" value="1"/>
</dbReference>
<accession>A0ABN0N8T4</accession>
<sequence>MSDRADMGGGVTLRLNAALPGGWQGGVELRGDAGTGFRMNAEGLLPADGELLYFDVDSFRQGKAGRLQYRLDGELVECSVMAGPSGKVCVLADGFYSEVGLSDSLSARFSARRSGRASAEEGGVLLSPMPATVTELLVEPGQAVAAGQPVLRIEAMKMVMTLPAPKDGVVIEVAVAPRDPVLAGQRLMVFE</sequence>
<keyword evidence="4" id="KW-1185">Reference proteome</keyword>
<protein>
    <recommendedName>
        <fullName evidence="2">Lipoyl-binding domain-containing protein</fullName>
    </recommendedName>
</protein>
<dbReference type="PROSITE" id="PS50968">
    <property type="entry name" value="BIOTINYL_LIPOYL"/>
    <property type="match status" value="1"/>
</dbReference>
<dbReference type="InterPro" id="IPR000089">
    <property type="entry name" value="Biotin_lipoyl"/>
</dbReference>
<name>A0ABN0N8T4_9NEIS</name>
<dbReference type="SUPFAM" id="SSF51230">
    <property type="entry name" value="Single hybrid motif"/>
    <property type="match status" value="1"/>
</dbReference>
<dbReference type="Gene3D" id="2.40.50.100">
    <property type="match status" value="1"/>
</dbReference>
<proteinExistence type="predicted"/>
<dbReference type="InterPro" id="IPR011053">
    <property type="entry name" value="Single_hybrid_motif"/>
</dbReference>
<dbReference type="Proteomes" id="UP000016426">
    <property type="component" value="Unassembled WGS sequence"/>
</dbReference>
<comment type="caution">
    <text evidence="3">The sequence shown here is derived from an EMBL/GenBank/DDBJ whole genome shotgun (WGS) entry which is preliminary data.</text>
</comment>
<dbReference type="PANTHER" id="PTHR45266:SF3">
    <property type="entry name" value="OXALOACETATE DECARBOXYLASE ALPHA CHAIN"/>
    <property type="match status" value="1"/>
</dbReference>
<dbReference type="RefSeq" id="WP_021476297.1">
    <property type="nucleotide sequence ID" value="NZ_AVPH01000124.1"/>
</dbReference>
<keyword evidence="1" id="KW-0092">Biotin</keyword>
<evidence type="ECO:0000313" key="4">
    <source>
        <dbReference type="Proteomes" id="UP000016426"/>
    </source>
</evidence>
<organism evidence="3 4">
    <name type="scientific">Pseudogulbenkiania ferrooxidans EGD-HP2</name>
    <dbReference type="NCBI Taxonomy" id="1388764"/>
    <lineage>
        <taxon>Bacteria</taxon>
        <taxon>Pseudomonadati</taxon>
        <taxon>Pseudomonadota</taxon>
        <taxon>Betaproteobacteria</taxon>
        <taxon>Neisseriales</taxon>
        <taxon>Chromobacteriaceae</taxon>
        <taxon>Pseudogulbenkiania</taxon>
    </lineage>
</organism>
<dbReference type="EMBL" id="AVPH01000124">
    <property type="protein sequence ID" value="ERE13384.1"/>
    <property type="molecule type" value="Genomic_DNA"/>
</dbReference>
<dbReference type="InterPro" id="IPR001882">
    <property type="entry name" value="Biotin_BS"/>
</dbReference>
<dbReference type="PANTHER" id="PTHR45266">
    <property type="entry name" value="OXALOACETATE DECARBOXYLASE ALPHA CHAIN"/>
    <property type="match status" value="1"/>
</dbReference>
<evidence type="ECO:0000313" key="3">
    <source>
        <dbReference type="EMBL" id="ERE13384.1"/>
    </source>
</evidence>